<evidence type="ECO:0000313" key="1">
    <source>
        <dbReference type="EMBL" id="KKK87702.1"/>
    </source>
</evidence>
<comment type="caution">
    <text evidence="1">The sequence shown here is derived from an EMBL/GenBank/DDBJ whole genome shotgun (WGS) entry which is preliminary data.</text>
</comment>
<organism evidence="1">
    <name type="scientific">marine sediment metagenome</name>
    <dbReference type="NCBI Taxonomy" id="412755"/>
    <lineage>
        <taxon>unclassified sequences</taxon>
        <taxon>metagenomes</taxon>
        <taxon>ecological metagenomes</taxon>
    </lineage>
</organism>
<proteinExistence type="predicted"/>
<name>A0A0F8Z1U6_9ZZZZ</name>
<protein>
    <submittedName>
        <fullName evidence="1">Uncharacterized protein</fullName>
    </submittedName>
</protein>
<dbReference type="AlphaFoldDB" id="A0A0F8Z1U6"/>
<sequence length="89" mass="9886">MARCDKCLMDPCLCDLDGFGPEEEEDTTSKDIAEIMGKRCILKTTWEGDKLFLKYLGKDGFNIGDRATDVTGIIKELNAIIDPTAPRTN</sequence>
<reference evidence="1" key="1">
    <citation type="journal article" date="2015" name="Nature">
        <title>Complex archaea that bridge the gap between prokaryotes and eukaryotes.</title>
        <authorList>
            <person name="Spang A."/>
            <person name="Saw J.H."/>
            <person name="Jorgensen S.L."/>
            <person name="Zaremba-Niedzwiedzka K."/>
            <person name="Martijn J."/>
            <person name="Lind A.E."/>
            <person name="van Eijk R."/>
            <person name="Schleper C."/>
            <person name="Guy L."/>
            <person name="Ettema T.J."/>
        </authorList>
    </citation>
    <scope>NUCLEOTIDE SEQUENCE</scope>
</reference>
<dbReference type="EMBL" id="LAZR01050280">
    <property type="protein sequence ID" value="KKK87702.1"/>
    <property type="molecule type" value="Genomic_DNA"/>
</dbReference>
<gene>
    <name evidence="1" type="ORF">LCGC14_2750560</name>
</gene>
<feature type="non-terminal residue" evidence="1">
    <location>
        <position position="89"/>
    </location>
</feature>
<accession>A0A0F8Z1U6</accession>